<comment type="caution">
    <text evidence="2">The sequence shown here is derived from an EMBL/GenBank/DDBJ whole genome shotgun (WGS) entry which is preliminary data.</text>
</comment>
<feature type="region of interest" description="Disordered" evidence="1">
    <location>
        <begin position="439"/>
        <end position="459"/>
    </location>
</feature>
<dbReference type="OrthoDB" id="3694627at2759"/>
<keyword evidence="3" id="KW-1185">Reference proteome</keyword>
<reference evidence="2" key="1">
    <citation type="journal article" date="2020" name="Mol. Plant Microbe Interact.">
        <title>Genome Sequence of the Biocontrol Agent Coniothyrium minitans strain Conio (IMI 134523).</title>
        <authorList>
            <person name="Patel D."/>
            <person name="Shittu T.A."/>
            <person name="Baroncelli R."/>
            <person name="Muthumeenakshi S."/>
            <person name="Osborne T.H."/>
            <person name="Janganan T.K."/>
            <person name="Sreenivasaprasad S."/>
        </authorList>
    </citation>
    <scope>NUCLEOTIDE SEQUENCE</scope>
    <source>
        <strain evidence="2">Conio</strain>
    </source>
</reference>
<evidence type="ECO:0000256" key="1">
    <source>
        <dbReference type="SAM" id="MobiDB-lite"/>
    </source>
</evidence>
<feature type="compositionally biased region" description="Polar residues" evidence="1">
    <location>
        <begin position="71"/>
        <end position="91"/>
    </location>
</feature>
<accession>A0A9P6GGF3</accession>
<organism evidence="2 3">
    <name type="scientific">Paraphaeosphaeria minitans</name>
    <dbReference type="NCBI Taxonomy" id="565426"/>
    <lineage>
        <taxon>Eukaryota</taxon>
        <taxon>Fungi</taxon>
        <taxon>Dikarya</taxon>
        <taxon>Ascomycota</taxon>
        <taxon>Pezizomycotina</taxon>
        <taxon>Dothideomycetes</taxon>
        <taxon>Pleosporomycetidae</taxon>
        <taxon>Pleosporales</taxon>
        <taxon>Massarineae</taxon>
        <taxon>Didymosphaeriaceae</taxon>
        <taxon>Paraphaeosphaeria</taxon>
    </lineage>
</organism>
<feature type="compositionally biased region" description="Polar residues" evidence="1">
    <location>
        <begin position="107"/>
        <end position="124"/>
    </location>
</feature>
<evidence type="ECO:0000313" key="2">
    <source>
        <dbReference type="EMBL" id="KAF9733714.1"/>
    </source>
</evidence>
<proteinExistence type="predicted"/>
<dbReference type="AlphaFoldDB" id="A0A9P6GGF3"/>
<dbReference type="Proteomes" id="UP000756921">
    <property type="component" value="Unassembled WGS sequence"/>
</dbReference>
<name>A0A9P6GGF3_9PLEO</name>
<dbReference type="EMBL" id="WJXW01000008">
    <property type="protein sequence ID" value="KAF9733714.1"/>
    <property type="molecule type" value="Genomic_DNA"/>
</dbReference>
<evidence type="ECO:0000313" key="3">
    <source>
        <dbReference type="Proteomes" id="UP000756921"/>
    </source>
</evidence>
<sequence>MAETANELKRILSKITPGDVCRSDVLKLAFVEFWERGTELQHPALLRARSAPPEPIAKPEHTSAAPEAEQTPEQSPAVSEPEQTLEPSSAVSEPEQISERLPAALEPQQTLERSPTASEPAQTSERAYIQLTKTRMGFAQKLVKKKILPKADYSKLWAYNDTINDRLGQLRDVLLNSSEGYKHRIKLLFLGHAVESYIPTIKLTAGKNAKTLGLEAISKSCNVNHKKVKMTYDRTKNYLLLAKNCGLGAILTTASITEIERISSRDLGNIFLYLAHNHEEVLGAFESMSTIAAELIVRGLVNYGWTFHQLAQSKSDIMELVCCHVERKALEKGMIRYRAVKGTCELSSDLRSKKKALKSMSDENRKRARIQSPPLETRTQIVSTFASSQDHSLARGPGVPSGCPSLAQLELATHRVHDALAINGTVLGKRNRAQMQAQAREKGAVERGCITPDTTPERVEGGSYLVESEISERSQINDDIGPEWDMPHSTTSTTTNLQQDGSAQLSFNAFATPSQLPPRIAITHPLNCPAVDAPSDCPSSAGAELHDEQADCRADLLCGNHGSIHFGGPSSVGEQIRDGENLHTEESRNENSSEIGTALQVALSEGYISQVSGDSVLHVEVGSSQEAELMEATESEERPTSVYINSLFGNDPNMEQWETFYLD</sequence>
<gene>
    <name evidence="2" type="ORF">PMIN01_08057</name>
</gene>
<protein>
    <submittedName>
        <fullName evidence="2">Glutamate decarboxylase</fullName>
    </submittedName>
</protein>
<feature type="region of interest" description="Disordered" evidence="1">
    <location>
        <begin position="51"/>
        <end position="124"/>
    </location>
</feature>